<dbReference type="AlphaFoldDB" id="G0EH46"/>
<sequence length="144" mass="16052">MVCPWYKNGMCASPKLARPTSAVVHADRCMGGPEQYKSCSFFVEQESGEEAGAGGTPAITSFAKSGLEKKLKPYPPIHLLDYRPNNECPFMKVYEYSGGYLAYCTVLERLLTRSEVETCEQHWKTCPVRRVGVMVGRRTSETTA</sequence>
<reference evidence="1 2" key="1">
    <citation type="journal article" date="2011" name="Stand. Genomic Sci.">
        <title>Complete genome sequence of the hyperthermophilic chemolithoautotroph Pyrolobus fumarii type strain (1A).</title>
        <authorList>
            <person name="Anderson I."/>
            <person name="Goker M."/>
            <person name="Nolan M."/>
            <person name="Lucas S."/>
            <person name="Hammon N."/>
            <person name="Deshpande S."/>
            <person name="Cheng J.F."/>
            <person name="Tapia R."/>
            <person name="Han C."/>
            <person name="Goodwin L."/>
            <person name="Pitluck S."/>
            <person name="Huntemann M."/>
            <person name="Liolios K."/>
            <person name="Ivanova N."/>
            <person name="Pagani I."/>
            <person name="Mavromatis K."/>
            <person name="Ovchinikova G."/>
            <person name="Pati A."/>
            <person name="Chen A."/>
            <person name="Palaniappan K."/>
            <person name="Land M."/>
            <person name="Hauser L."/>
            <person name="Brambilla E.M."/>
            <person name="Huber H."/>
            <person name="Yasawong M."/>
            <person name="Rohde M."/>
            <person name="Spring S."/>
            <person name="Abt B."/>
            <person name="Sikorski J."/>
            <person name="Wirth R."/>
            <person name="Detter J.C."/>
            <person name="Woyke T."/>
            <person name="Bristow J."/>
            <person name="Eisen J.A."/>
            <person name="Markowitz V."/>
            <person name="Hugenholtz P."/>
            <person name="Kyrpides N.C."/>
            <person name="Klenk H.P."/>
            <person name="Lapidus A."/>
        </authorList>
    </citation>
    <scope>NUCLEOTIDE SEQUENCE [LARGE SCALE GENOMIC DNA]</scope>
    <source>
        <strain evidence="2">DSM 11204 / 1A</strain>
    </source>
</reference>
<dbReference type="InParanoid" id="G0EH46"/>
<proteinExistence type="predicted"/>
<dbReference type="HOGENOM" id="CLU_161775_0_0_2"/>
<dbReference type="Proteomes" id="UP000001037">
    <property type="component" value="Chromosome"/>
</dbReference>
<dbReference type="eggNOG" id="arCOG06043">
    <property type="taxonomic scope" value="Archaea"/>
</dbReference>
<evidence type="ECO:0000313" key="2">
    <source>
        <dbReference type="Proteomes" id="UP000001037"/>
    </source>
</evidence>
<accession>G0EH46</accession>
<keyword evidence="2" id="KW-1185">Reference proteome</keyword>
<dbReference type="EMBL" id="CP002838">
    <property type="protein sequence ID" value="AEM39270.1"/>
    <property type="molecule type" value="Genomic_DNA"/>
</dbReference>
<protein>
    <submittedName>
        <fullName evidence="1">Uncharacterized protein</fullName>
    </submittedName>
</protein>
<organism evidence="1 2">
    <name type="scientific">Pyrolobus fumarii (strain DSM 11204 / 1A)</name>
    <dbReference type="NCBI Taxonomy" id="694429"/>
    <lineage>
        <taxon>Archaea</taxon>
        <taxon>Thermoproteota</taxon>
        <taxon>Thermoprotei</taxon>
        <taxon>Desulfurococcales</taxon>
        <taxon>Pyrodictiaceae</taxon>
        <taxon>Pyrolobus</taxon>
    </lineage>
</organism>
<gene>
    <name evidence="1" type="ordered locus">Pyrfu_1412</name>
</gene>
<evidence type="ECO:0000313" key="1">
    <source>
        <dbReference type="EMBL" id="AEM39270.1"/>
    </source>
</evidence>
<dbReference type="KEGG" id="pfm:Pyrfu_1412"/>
<name>G0EH46_PYRF1</name>